<dbReference type="OMA" id="SEKQFWG"/>
<evidence type="ECO:0000256" key="2">
    <source>
        <dbReference type="ARBA" id="ARBA00023860"/>
    </source>
</evidence>
<organism evidence="4 5">
    <name type="scientific">Paramecium primaurelia</name>
    <dbReference type="NCBI Taxonomy" id="5886"/>
    <lineage>
        <taxon>Eukaryota</taxon>
        <taxon>Sar</taxon>
        <taxon>Alveolata</taxon>
        <taxon>Ciliophora</taxon>
        <taxon>Intramacronucleata</taxon>
        <taxon>Oligohymenophorea</taxon>
        <taxon>Peniculida</taxon>
        <taxon>Parameciidae</taxon>
        <taxon>Paramecium</taxon>
    </lineage>
</organism>
<dbReference type="GO" id="GO:0004674">
    <property type="term" value="F:protein serine/threonine kinase activity"/>
    <property type="evidence" value="ECO:0007669"/>
    <property type="project" value="UniProtKB-EC"/>
</dbReference>
<dbReference type="PROSITE" id="PS50011">
    <property type="entry name" value="PROTEIN_KINASE_DOM"/>
    <property type="match status" value="1"/>
</dbReference>
<protein>
    <recommendedName>
        <fullName evidence="2">Casein kinase I</fullName>
        <ecNumber evidence="1">2.7.11.1</ecNumber>
    </recommendedName>
</protein>
<dbReference type="GO" id="GO:0005524">
    <property type="term" value="F:ATP binding"/>
    <property type="evidence" value="ECO:0007669"/>
    <property type="project" value="InterPro"/>
</dbReference>
<keyword evidence="5" id="KW-1185">Reference proteome</keyword>
<dbReference type="InterPro" id="IPR008271">
    <property type="entry name" value="Ser/Thr_kinase_AS"/>
</dbReference>
<feature type="domain" description="Protein kinase" evidence="3">
    <location>
        <begin position="7"/>
        <end position="332"/>
    </location>
</feature>
<dbReference type="Pfam" id="PF00069">
    <property type="entry name" value="Pkinase"/>
    <property type="match status" value="1"/>
</dbReference>
<dbReference type="PANTHER" id="PTHR11909">
    <property type="entry name" value="CASEIN KINASE-RELATED"/>
    <property type="match status" value="1"/>
</dbReference>
<gene>
    <name evidence="4" type="ORF">PPRIM_AZ9-3.1.T1630002</name>
</gene>
<evidence type="ECO:0000259" key="3">
    <source>
        <dbReference type="PROSITE" id="PS50011"/>
    </source>
</evidence>
<sequence length="366" mass="42133">MACIQQYKVLSNIGCGSEHLVYKAQFNLNSELYAIKMEKSPRLGQLENEIEMLQKLNGVEGVPQIKQFGFTQDKKCFLIVPLLHSSLLDLAKSGSLTLPLILTIGLGVIEILERVHKKEILHLDIKPENIMLSQQISNDQDVIKPGLIQLIDFGLSQQFIKNSETLKDVFIGSLNFASRSSHQGKPIGYRDDLESLLYVLCYLKDLKLPWSEKQFWGFKEVDLDKIGNKKSSFFKTILLQQQSYLNFQPFMSYIDGLKHDIMPDYNYIKELFTLMIQRANPFQSSLKQWSQIAFCTSIQIKTLLRDSENIKNSLQNIQQQYTTDDIIDDEFLEKNIVFLSDVIGNYKTNSIKSIKDIKLQKVNFII</sequence>
<reference evidence="4" key="1">
    <citation type="submission" date="2021-01" db="EMBL/GenBank/DDBJ databases">
        <authorList>
            <consortium name="Genoscope - CEA"/>
            <person name="William W."/>
        </authorList>
    </citation>
    <scope>NUCLEOTIDE SEQUENCE</scope>
</reference>
<comment type="caution">
    <text evidence="4">The sequence shown here is derived from an EMBL/GenBank/DDBJ whole genome shotgun (WGS) entry which is preliminary data.</text>
</comment>
<accession>A0A8S1QKG6</accession>
<dbReference type="InterPro" id="IPR050235">
    <property type="entry name" value="CK1_Ser-Thr_kinase"/>
</dbReference>
<dbReference type="AlphaFoldDB" id="A0A8S1QKG6"/>
<dbReference type="Proteomes" id="UP000688137">
    <property type="component" value="Unassembled WGS sequence"/>
</dbReference>
<dbReference type="PROSITE" id="PS00108">
    <property type="entry name" value="PROTEIN_KINASE_ST"/>
    <property type="match status" value="1"/>
</dbReference>
<dbReference type="SMART" id="SM00220">
    <property type="entry name" value="S_TKc"/>
    <property type="match status" value="1"/>
</dbReference>
<evidence type="ECO:0000313" key="5">
    <source>
        <dbReference type="Proteomes" id="UP000688137"/>
    </source>
</evidence>
<evidence type="ECO:0000313" key="4">
    <source>
        <dbReference type="EMBL" id="CAD8115150.1"/>
    </source>
</evidence>
<name>A0A8S1QKG6_PARPR</name>
<evidence type="ECO:0000256" key="1">
    <source>
        <dbReference type="ARBA" id="ARBA00012513"/>
    </source>
</evidence>
<proteinExistence type="predicted"/>
<dbReference type="EMBL" id="CAJJDM010000170">
    <property type="protein sequence ID" value="CAD8115150.1"/>
    <property type="molecule type" value="Genomic_DNA"/>
</dbReference>
<dbReference type="EC" id="2.7.11.1" evidence="1"/>
<dbReference type="InterPro" id="IPR000719">
    <property type="entry name" value="Prot_kinase_dom"/>
</dbReference>